<organism evidence="2 3">
    <name type="scientific">Meganyctiphanes norvegica</name>
    <name type="common">Northern krill</name>
    <name type="synonym">Thysanopoda norvegica</name>
    <dbReference type="NCBI Taxonomy" id="48144"/>
    <lineage>
        <taxon>Eukaryota</taxon>
        <taxon>Metazoa</taxon>
        <taxon>Ecdysozoa</taxon>
        <taxon>Arthropoda</taxon>
        <taxon>Crustacea</taxon>
        <taxon>Multicrustacea</taxon>
        <taxon>Malacostraca</taxon>
        <taxon>Eumalacostraca</taxon>
        <taxon>Eucarida</taxon>
        <taxon>Euphausiacea</taxon>
        <taxon>Euphausiidae</taxon>
        <taxon>Meganyctiphanes</taxon>
    </lineage>
</organism>
<dbReference type="EMBL" id="CAXKWB010002780">
    <property type="protein sequence ID" value="CAL4067710.1"/>
    <property type="molecule type" value="Genomic_DNA"/>
</dbReference>
<sequence length="1165" mass="133096">MDKFWRKLEKVVSRSKPEDPPEELRKKLPTLPPGTDWEDLGIDPADMDYDDLRRMVRMQQRAGPGDSFFDFFMMNRHRNRHPFGDPTTTKQKPAQKMMDPTQIQKAWRLPTLVAPDEFQDEPVPMETEEETEVTLIQSDSVLYRVKEKTADGSLKIHSLLKMMSAIPDSMLAKGNTQTKHRASSTFNLFMGDVSGSMSSFWPSVVTGWNAHIRPNLVGRTSIMTFGSRVTTKRSGSTSDCYEITERDFDGTCTDLTGALQTIVEEVYKCKEKFINVFFITDGGHNETRCQPDEAIEKMKAPAGKICDVFVLGAGNGFPVQYSVNIRSRLHNGRANLPTIFWAKEEYNDDMEQQMKDIAGYLGQTGGSNTINLSVPGNILPFNSSQNSFHLNEYVYFDKAPEELQEISVEVGKRKGKMQLDTKNADVDLYLNEVFRQWNGMLIQIHTKKETIPPEIVPFMERLFNTVMDEMKDKSATSIKSRLASKETKGYEVNFQTLMNTIKNILTNESFSNDLELARNILSTTVTANKYAEKTLRMKGHTGEEFDVDMKEFKDVLNREKSNLMKIVVPAEDCCRVTITSTVSDLKDDDINDLLELNKYDFLKTFTISGIPIFSPLRDSAMINPWIYSIRRILKSPYTIVSQVVLENMTTANPNSVDVQSKGVKLQANDEETCFNAIIPVFPPNVAPLMKNFMRTKIYAMCCTFAILKNPHIIDYNVHMAALGIAWVRILFENPVQPRPEYVRYRIKCIEATAAQYSERPSFAKYRDLLKENTNQAIMTESTVEIDGSTLKCESLVKPMFILHMAVQAKQITENVTIKNIVKTILVEYIGRCLSNNLKRDNDSVNKTTYSDYFTESFTDQENISQDVKKYIDEIKAKLAVNEDNLLKVFYFEEQCRKAAEKATKEVVDLHYVELSSDIPIKINTRKVNQLRNVSACGDVSWASLKTFAKEVGLSESDVAEIFSDENIFLYVAHSFRYTSSRERLETPLPDYIKCVEEITKKVKEESSKDIIKSLSEKLLKEMVNSWLNAYTEAHAGLVEPMTKSQIIQEARAKEIDVNEENFEQVYKRYRPSVGLMGNACQQRSCPWFLQPMKTYNEHSSTERRNANFPHGLHITSKRHCTADIRTISNKIVEGEGRKSDKPTTLERLAELDLLHLKNSYMQMAI</sequence>
<dbReference type="CDD" id="cd00198">
    <property type="entry name" value="vWFA"/>
    <property type="match status" value="1"/>
</dbReference>
<dbReference type="InterPro" id="IPR036465">
    <property type="entry name" value="vWFA_dom_sf"/>
</dbReference>
<gene>
    <name evidence="2" type="ORF">MNOR_LOCUS6664</name>
</gene>
<dbReference type="SUPFAM" id="SSF53300">
    <property type="entry name" value="vWA-like"/>
    <property type="match status" value="1"/>
</dbReference>
<evidence type="ECO:0008006" key="4">
    <source>
        <dbReference type="Google" id="ProtNLM"/>
    </source>
</evidence>
<evidence type="ECO:0000313" key="2">
    <source>
        <dbReference type="EMBL" id="CAL4067710.1"/>
    </source>
</evidence>
<dbReference type="Gene3D" id="3.40.50.410">
    <property type="entry name" value="von Willebrand factor, type A domain"/>
    <property type="match status" value="1"/>
</dbReference>
<comment type="caution">
    <text evidence="2">The sequence shown here is derived from an EMBL/GenBank/DDBJ whole genome shotgun (WGS) entry which is preliminary data.</text>
</comment>
<reference evidence="2 3" key="1">
    <citation type="submission" date="2024-05" db="EMBL/GenBank/DDBJ databases">
        <authorList>
            <person name="Wallberg A."/>
        </authorList>
    </citation>
    <scope>NUCLEOTIDE SEQUENCE [LARGE SCALE GENOMIC DNA]</scope>
</reference>
<name>A0AAV2Q3J7_MEGNR</name>
<protein>
    <recommendedName>
        <fullName evidence="4">VWFA domain-containing protein</fullName>
    </recommendedName>
</protein>
<keyword evidence="3" id="KW-1185">Reference proteome</keyword>
<proteinExistence type="predicted"/>
<dbReference type="GO" id="GO:0032991">
    <property type="term" value="C:protein-containing complex"/>
    <property type="evidence" value="ECO:0007669"/>
    <property type="project" value="UniProtKB-ARBA"/>
</dbReference>
<dbReference type="AlphaFoldDB" id="A0AAV2Q3J7"/>
<dbReference type="Proteomes" id="UP001497623">
    <property type="component" value="Unassembled WGS sequence"/>
</dbReference>
<evidence type="ECO:0000256" key="1">
    <source>
        <dbReference type="SAM" id="MobiDB-lite"/>
    </source>
</evidence>
<accession>A0AAV2Q3J7</accession>
<evidence type="ECO:0000313" key="3">
    <source>
        <dbReference type="Proteomes" id="UP001497623"/>
    </source>
</evidence>
<feature type="compositionally biased region" description="Basic and acidic residues" evidence="1">
    <location>
        <begin position="9"/>
        <end position="26"/>
    </location>
</feature>
<feature type="region of interest" description="Disordered" evidence="1">
    <location>
        <begin position="9"/>
        <end position="41"/>
    </location>
</feature>